<dbReference type="InterPro" id="IPR029063">
    <property type="entry name" value="SAM-dependent_MTases_sf"/>
</dbReference>
<keyword evidence="4" id="KW-1185">Reference proteome</keyword>
<reference evidence="4" key="1">
    <citation type="journal article" date="2019" name="Int. J. Syst. Evol. Microbiol.">
        <title>The Global Catalogue of Microorganisms (GCM) 10K type strain sequencing project: providing services to taxonomists for standard genome sequencing and annotation.</title>
        <authorList>
            <consortium name="The Broad Institute Genomics Platform"/>
            <consortium name="The Broad Institute Genome Sequencing Center for Infectious Disease"/>
            <person name="Wu L."/>
            <person name="Ma J."/>
        </authorList>
    </citation>
    <scope>NUCLEOTIDE SEQUENCE [LARGE SCALE GENOMIC DNA]</scope>
    <source>
        <strain evidence="4">CCUG 49571</strain>
    </source>
</reference>
<evidence type="ECO:0000259" key="2">
    <source>
        <dbReference type="Pfam" id="PF05175"/>
    </source>
</evidence>
<proteinExistence type="predicted"/>
<dbReference type="Proteomes" id="UP001596028">
    <property type="component" value="Unassembled WGS sequence"/>
</dbReference>
<dbReference type="InterPro" id="IPR007848">
    <property type="entry name" value="Small_mtfrase_dom"/>
</dbReference>
<dbReference type="PANTHER" id="PTHR47739:SF1">
    <property type="entry name" value="TRNA1(VAL) (ADENINE(37)-N6)-METHYLTRANSFERASE"/>
    <property type="match status" value="1"/>
</dbReference>
<dbReference type="PANTHER" id="PTHR47739">
    <property type="entry name" value="TRNA1(VAL) (ADENINE(37)-N6)-METHYLTRANSFERASE"/>
    <property type="match status" value="1"/>
</dbReference>
<keyword evidence="3" id="KW-0489">Methyltransferase</keyword>
<dbReference type="EC" id="2.1.1.223" evidence="3"/>
<dbReference type="Gene3D" id="3.40.50.150">
    <property type="entry name" value="Vaccinia Virus protein VP39"/>
    <property type="match status" value="1"/>
</dbReference>
<evidence type="ECO:0000313" key="4">
    <source>
        <dbReference type="Proteomes" id="UP001596028"/>
    </source>
</evidence>
<feature type="region of interest" description="Disordered" evidence="1">
    <location>
        <begin position="252"/>
        <end position="274"/>
    </location>
</feature>
<dbReference type="CDD" id="cd02440">
    <property type="entry name" value="AdoMet_MTases"/>
    <property type="match status" value="1"/>
</dbReference>
<evidence type="ECO:0000313" key="3">
    <source>
        <dbReference type="EMBL" id="MFC4600540.1"/>
    </source>
</evidence>
<name>A0ABV9FF07_9BACL</name>
<gene>
    <name evidence="3" type="ORF">ACFO3S_20015</name>
</gene>
<organism evidence="3 4">
    <name type="scientific">Cohnella hongkongensis</name>
    <dbReference type="NCBI Taxonomy" id="178337"/>
    <lineage>
        <taxon>Bacteria</taxon>
        <taxon>Bacillati</taxon>
        <taxon>Bacillota</taxon>
        <taxon>Bacilli</taxon>
        <taxon>Bacillales</taxon>
        <taxon>Paenibacillaceae</taxon>
        <taxon>Cohnella</taxon>
    </lineage>
</organism>
<feature type="domain" description="Methyltransferase small" evidence="2">
    <location>
        <begin position="37"/>
        <end position="127"/>
    </location>
</feature>
<protein>
    <submittedName>
        <fullName evidence="3">tRNA1(Val) (Adenine(37)-N6)-methyltransferase</fullName>
        <ecNumber evidence="3">2.1.1.223</ecNumber>
    </submittedName>
</protein>
<dbReference type="Pfam" id="PF05175">
    <property type="entry name" value="MTS"/>
    <property type="match status" value="1"/>
</dbReference>
<keyword evidence="3" id="KW-0808">Transferase</keyword>
<dbReference type="SUPFAM" id="SSF53335">
    <property type="entry name" value="S-adenosyl-L-methionine-dependent methyltransferases"/>
    <property type="match status" value="1"/>
</dbReference>
<dbReference type="InterPro" id="IPR050210">
    <property type="entry name" value="tRNA_Adenine-N(6)_MTase"/>
</dbReference>
<comment type="caution">
    <text evidence="3">The sequence shown here is derived from an EMBL/GenBank/DDBJ whole genome shotgun (WGS) entry which is preliminary data.</text>
</comment>
<dbReference type="GO" id="GO:0008168">
    <property type="term" value="F:methyltransferase activity"/>
    <property type="evidence" value="ECO:0007669"/>
    <property type="project" value="UniProtKB-KW"/>
</dbReference>
<dbReference type="EMBL" id="JBHSEP010000017">
    <property type="protein sequence ID" value="MFC4600540.1"/>
    <property type="molecule type" value="Genomic_DNA"/>
</dbReference>
<sequence length="274" mass="30755">MSAEQQPLHAGERLDDLLTHQLKIIQSREVFSFSLDAVLLARFAVVPPRGRILDLCTGNGVIPMLLTTRTEAAVDGIEIQPRLADMARRSVSLNRLEGRIRIIEGDLREWKPEGELYDAVTVNPPYLPVTSGDRKENIHQAMARHEIGCKLEDVVAACARSVKAGGRIAMVHRPSRLADIVDLMRRYRIEPKRIRFVHPRRDAEANMILIEGTRDGRPEVRLLPPLIVYEEDGEYTQELLAVFYGQAAELPDFKRPNGRAPIAKKGSSGEEGRT</sequence>
<evidence type="ECO:0000256" key="1">
    <source>
        <dbReference type="SAM" id="MobiDB-lite"/>
    </source>
</evidence>
<dbReference type="GO" id="GO:0032259">
    <property type="term" value="P:methylation"/>
    <property type="evidence" value="ECO:0007669"/>
    <property type="project" value="UniProtKB-KW"/>
</dbReference>
<accession>A0ABV9FF07</accession>
<dbReference type="RefSeq" id="WP_378099719.1">
    <property type="nucleotide sequence ID" value="NZ_JBHSEP010000017.1"/>
</dbReference>